<evidence type="ECO:0000256" key="2">
    <source>
        <dbReference type="ARBA" id="ARBA00009410"/>
    </source>
</evidence>
<comment type="cofactor">
    <cofactor evidence="1">
        <name>FAD</name>
        <dbReference type="ChEBI" id="CHEBI:57692"/>
    </cofactor>
</comment>
<evidence type="ECO:0000313" key="6">
    <source>
        <dbReference type="EMBL" id="NYD53713.1"/>
    </source>
</evidence>
<dbReference type="InterPro" id="IPR036188">
    <property type="entry name" value="FAD/NAD-bd_sf"/>
</dbReference>
<organism evidence="6 7">
    <name type="scientific">Microbacterium pseudoresistens</name>
    <dbReference type="NCBI Taxonomy" id="640634"/>
    <lineage>
        <taxon>Bacteria</taxon>
        <taxon>Bacillati</taxon>
        <taxon>Actinomycetota</taxon>
        <taxon>Actinomycetes</taxon>
        <taxon>Micrococcales</taxon>
        <taxon>Microbacteriaceae</taxon>
        <taxon>Microbacterium</taxon>
    </lineage>
</organism>
<sequence length="376" mass="39549">MSSTENFVVIGGGIVGAAAAYRLAVKGLGVTLISNNREGEATMAGAGGVDPGVAHTPPTAWYPMAFASARFYKELTAQLEADGETDTGYEVCGSLVIAMDDTEAERLKDLLLLFNERTRSGAIDNGDLSIVDARGAQELFPPLQPGTVGIHSPTGARVDGRRLRDSLLRAFLKRGGNLVRGEAELSVDGDDVRVTVDGTAHPADRIVLAPGAWTSDLLRPLGHELPVFPQRGQLMHMGLRDTDTSKYPIITGFHHSYIIPFGGGRIVAGATREDDAAFDYRETVGGTLEVVADALRVAPGLAEASVLETRVGFRPFSPDRLPIVGALEGWPSVVIATGLGSSGLTMGPFVGSTAADLAVGEQVALDLAPYSPARFK</sequence>
<dbReference type="EC" id="1.4.99.-" evidence="6"/>
<dbReference type="Pfam" id="PF01266">
    <property type="entry name" value="DAO"/>
    <property type="match status" value="1"/>
</dbReference>
<dbReference type="RefSeq" id="WP_179431482.1">
    <property type="nucleotide sequence ID" value="NZ_BAABLC010000007.1"/>
</dbReference>
<evidence type="ECO:0000256" key="4">
    <source>
        <dbReference type="ARBA" id="ARBA00023002"/>
    </source>
</evidence>
<gene>
    <name evidence="6" type="ORF">BKA02_000768</name>
</gene>
<dbReference type="EMBL" id="JACCBH010000001">
    <property type="protein sequence ID" value="NYD53713.1"/>
    <property type="molecule type" value="Genomic_DNA"/>
</dbReference>
<keyword evidence="7" id="KW-1185">Reference proteome</keyword>
<comment type="caution">
    <text evidence="6">The sequence shown here is derived from an EMBL/GenBank/DDBJ whole genome shotgun (WGS) entry which is preliminary data.</text>
</comment>
<comment type="similarity">
    <text evidence="2">Belongs to the DadA oxidoreductase family.</text>
</comment>
<protein>
    <submittedName>
        <fullName evidence="6">D-amino-acid dehydrogenase</fullName>
        <ecNumber evidence="6">1.4.99.-</ecNumber>
    </submittedName>
</protein>
<evidence type="ECO:0000259" key="5">
    <source>
        <dbReference type="Pfam" id="PF01266"/>
    </source>
</evidence>
<accession>A0A7Y9ETK1</accession>
<dbReference type="PANTHER" id="PTHR13847">
    <property type="entry name" value="SARCOSINE DEHYDROGENASE-RELATED"/>
    <property type="match status" value="1"/>
</dbReference>
<evidence type="ECO:0000313" key="7">
    <source>
        <dbReference type="Proteomes" id="UP000552045"/>
    </source>
</evidence>
<evidence type="ECO:0000256" key="1">
    <source>
        <dbReference type="ARBA" id="ARBA00001974"/>
    </source>
</evidence>
<dbReference type="Gene3D" id="3.30.9.10">
    <property type="entry name" value="D-Amino Acid Oxidase, subunit A, domain 2"/>
    <property type="match status" value="1"/>
</dbReference>
<dbReference type="SUPFAM" id="SSF54373">
    <property type="entry name" value="FAD-linked reductases, C-terminal domain"/>
    <property type="match status" value="1"/>
</dbReference>
<dbReference type="Proteomes" id="UP000552045">
    <property type="component" value="Unassembled WGS sequence"/>
</dbReference>
<dbReference type="Gene3D" id="3.50.50.60">
    <property type="entry name" value="FAD/NAD(P)-binding domain"/>
    <property type="match status" value="1"/>
</dbReference>
<feature type="domain" description="FAD dependent oxidoreductase" evidence="5">
    <location>
        <begin position="7"/>
        <end position="357"/>
    </location>
</feature>
<dbReference type="SUPFAM" id="SSF51905">
    <property type="entry name" value="FAD/NAD(P)-binding domain"/>
    <property type="match status" value="1"/>
</dbReference>
<dbReference type="GO" id="GO:0005737">
    <property type="term" value="C:cytoplasm"/>
    <property type="evidence" value="ECO:0007669"/>
    <property type="project" value="TreeGrafter"/>
</dbReference>
<reference evidence="6 7" key="1">
    <citation type="submission" date="2020-07" db="EMBL/GenBank/DDBJ databases">
        <title>Sequencing the genomes of 1000 actinobacteria strains.</title>
        <authorList>
            <person name="Klenk H.-P."/>
        </authorList>
    </citation>
    <scope>NUCLEOTIDE SEQUENCE [LARGE SCALE GENOMIC DNA]</scope>
    <source>
        <strain evidence="6 7">DSM 22185</strain>
    </source>
</reference>
<dbReference type="GO" id="GO:0016491">
    <property type="term" value="F:oxidoreductase activity"/>
    <property type="evidence" value="ECO:0007669"/>
    <property type="project" value="UniProtKB-KW"/>
</dbReference>
<dbReference type="AlphaFoldDB" id="A0A7Y9ETK1"/>
<name>A0A7Y9ETK1_9MICO</name>
<evidence type="ECO:0000256" key="3">
    <source>
        <dbReference type="ARBA" id="ARBA00022630"/>
    </source>
</evidence>
<keyword evidence="4 6" id="KW-0560">Oxidoreductase</keyword>
<proteinExistence type="inferred from homology"/>
<keyword evidence="3" id="KW-0285">Flavoprotein</keyword>
<dbReference type="InterPro" id="IPR006076">
    <property type="entry name" value="FAD-dep_OxRdtase"/>
</dbReference>
<dbReference type="PANTHER" id="PTHR13847:SF286">
    <property type="entry name" value="D-AMINO ACID DEHYDROGENASE"/>
    <property type="match status" value="1"/>
</dbReference>